<dbReference type="EMBL" id="ML742358">
    <property type="protein sequence ID" value="KAE8145332.1"/>
    <property type="molecule type" value="Genomic_DNA"/>
</dbReference>
<name>A0A5N6TG78_ASPAV</name>
<evidence type="ECO:0000256" key="1">
    <source>
        <dbReference type="SAM" id="MobiDB-lite"/>
    </source>
</evidence>
<sequence>MRCSLALITLHFDADGTGVPAVTTLDTDTGIYHLHVCVVLHEADKIHIIQSQSSRITLSFLIYVLRNSWLKWPTQHVCYEHHARKSDGKRKEKEKYPHHKP</sequence>
<protein>
    <submittedName>
        <fullName evidence="2">Uncharacterized protein</fullName>
    </submittedName>
</protein>
<feature type="region of interest" description="Disordered" evidence="1">
    <location>
        <begin position="82"/>
        <end position="101"/>
    </location>
</feature>
<keyword evidence="3" id="KW-1185">Reference proteome</keyword>
<proteinExistence type="predicted"/>
<dbReference type="Proteomes" id="UP000325780">
    <property type="component" value="Unassembled WGS sequence"/>
</dbReference>
<organism evidence="2 3">
    <name type="scientific">Aspergillus avenaceus</name>
    <dbReference type="NCBI Taxonomy" id="36643"/>
    <lineage>
        <taxon>Eukaryota</taxon>
        <taxon>Fungi</taxon>
        <taxon>Dikarya</taxon>
        <taxon>Ascomycota</taxon>
        <taxon>Pezizomycotina</taxon>
        <taxon>Eurotiomycetes</taxon>
        <taxon>Eurotiomycetidae</taxon>
        <taxon>Eurotiales</taxon>
        <taxon>Aspergillaceae</taxon>
        <taxon>Aspergillus</taxon>
        <taxon>Aspergillus subgen. Circumdati</taxon>
    </lineage>
</organism>
<reference evidence="2 3" key="1">
    <citation type="submission" date="2019-04" db="EMBL/GenBank/DDBJ databases">
        <title>Friends and foes A comparative genomics study of 23 Aspergillus species from section Flavi.</title>
        <authorList>
            <consortium name="DOE Joint Genome Institute"/>
            <person name="Kjaerbolling I."/>
            <person name="Vesth T."/>
            <person name="Frisvad J.C."/>
            <person name="Nybo J.L."/>
            <person name="Theobald S."/>
            <person name="Kildgaard S."/>
            <person name="Isbrandt T."/>
            <person name="Kuo A."/>
            <person name="Sato A."/>
            <person name="Lyhne E.K."/>
            <person name="Kogle M.E."/>
            <person name="Wiebenga A."/>
            <person name="Kun R.S."/>
            <person name="Lubbers R.J."/>
            <person name="Makela M.R."/>
            <person name="Barry K."/>
            <person name="Chovatia M."/>
            <person name="Clum A."/>
            <person name="Daum C."/>
            <person name="Haridas S."/>
            <person name="He G."/>
            <person name="LaButti K."/>
            <person name="Lipzen A."/>
            <person name="Mondo S."/>
            <person name="Riley R."/>
            <person name="Salamov A."/>
            <person name="Simmons B.A."/>
            <person name="Magnuson J.K."/>
            <person name="Henrissat B."/>
            <person name="Mortensen U.H."/>
            <person name="Larsen T.O."/>
            <person name="Devries R.P."/>
            <person name="Grigoriev I.V."/>
            <person name="Machida M."/>
            <person name="Baker S.E."/>
            <person name="Andersen M.R."/>
        </authorList>
    </citation>
    <scope>NUCLEOTIDE SEQUENCE [LARGE SCALE GENOMIC DNA]</scope>
    <source>
        <strain evidence="2 3">IBT 18842</strain>
    </source>
</reference>
<gene>
    <name evidence="2" type="ORF">BDV25DRAFT_72998</name>
</gene>
<accession>A0A5N6TG78</accession>
<evidence type="ECO:0000313" key="3">
    <source>
        <dbReference type="Proteomes" id="UP000325780"/>
    </source>
</evidence>
<feature type="compositionally biased region" description="Basic and acidic residues" evidence="1">
    <location>
        <begin position="82"/>
        <end position="95"/>
    </location>
</feature>
<dbReference type="AlphaFoldDB" id="A0A5N6TG78"/>
<evidence type="ECO:0000313" key="2">
    <source>
        <dbReference type="EMBL" id="KAE8145332.1"/>
    </source>
</evidence>